<dbReference type="PROSITE" id="PS00622">
    <property type="entry name" value="HTH_LUXR_1"/>
    <property type="match status" value="1"/>
</dbReference>
<accession>A0A8D3WF49</accession>
<evidence type="ECO:0000313" key="6">
    <source>
        <dbReference type="Proteomes" id="UP000002066"/>
    </source>
</evidence>
<protein>
    <submittedName>
        <fullName evidence="5">Transcriptional regulator, LuxR family</fullName>
    </submittedName>
</protein>
<evidence type="ECO:0000313" key="5">
    <source>
        <dbReference type="EMBL" id="ADW01550.1"/>
    </source>
</evidence>
<dbReference type="Pfam" id="PF00196">
    <property type="entry name" value="GerE"/>
    <property type="match status" value="1"/>
</dbReference>
<dbReference type="Gene3D" id="3.40.50.2300">
    <property type="match status" value="1"/>
</dbReference>
<evidence type="ECO:0000256" key="2">
    <source>
        <dbReference type="ARBA" id="ARBA00023125"/>
    </source>
</evidence>
<dbReference type="PANTHER" id="PTHR44688:SF16">
    <property type="entry name" value="DNA-BINDING TRANSCRIPTIONAL ACTIVATOR DEVR_DOSR"/>
    <property type="match status" value="1"/>
</dbReference>
<dbReference type="CDD" id="cd06170">
    <property type="entry name" value="LuxR_C_like"/>
    <property type="match status" value="1"/>
</dbReference>
<proteinExistence type="predicted"/>
<evidence type="ECO:0000259" key="4">
    <source>
        <dbReference type="PROSITE" id="PS50043"/>
    </source>
</evidence>
<keyword evidence="3" id="KW-0804">Transcription</keyword>
<dbReference type="EMBL" id="CP002475">
    <property type="protein sequence ID" value="ADW01550.1"/>
    <property type="molecule type" value="Genomic_DNA"/>
</dbReference>
<name>A0A8D3WF49_STRFA</name>
<dbReference type="AlphaFoldDB" id="A0A8D3WF49"/>
<sequence>MRNPVRVSVIALDPVLEAGTLSALDGFAEVRPVVGGQRPDVTVVVVDRVAEPVLDLLRRTRAAEHRPEVVLVATELGPVEALHAIATGARGLLRRRETSGPRLAHAVLAAAGGDCAVPPDLLDGLLEQRAEGADPGVADSWGAAGLSERERAVLRLVADGHETSAIADELCYSVRTVTTVLHNVTQRFRLKNRAHAVAYVLRAGLL</sequence>
<dbReference type="SMART" id="SM00421">
    <property type="entry name" value="HTH_LUXR"/>
    <property type="match status" value="1"/>
</dbReference>
<dbReference type="Proteomes" id="UP000002066">
    <property type="component" value="Chromosome"/>
</dbReference>
<reference evidence="5 6" key="1">
    <citation type="submission" date="2011-01" db="EMBL/GenBank/DDBJ databases">
        <title>Complete sequence of chromosome of Streptomyces flavogriseus ATCC 33331.</title>
        <authorList>
            <consortium name="US DOE Joint Genome Institute"/>
            <person name="Lucas S."/>
            <person name="Copeland A."/>
            <person name="Lapidus A."/>
            <person name="Cheng J.-F."/>
            <person name="Goodwin L."/>
            <person name="Pitluck S."/>
            <person name="Davenport K."/>
            <person name="Detter J.C."/>
            <person name="Han C."/>
            <person name="Tapia R."/>
            <person name="Land M."/>
            <person name="Hauser L."/>
            <person name="Kyrpides N."/>
            <person name="Ivanova N."/>
            <person name="Ovchinnikova G."/>
            <person name="Pagani I."/>
            <person name="Brumm P."/>
            <person name="Mead D."/>
            <person name="Woyke T."/>
        </authorList>
    </citation>
    <scope>NUCLEOTIDE SEQUENCE [LARGE SCALE GENOMIC DNA]</scope>
    <source>
        <strain evidence="6">ATCC 33331 / IAF-45CD</strain>
    </source>
</reference>
<feature type="domain" description="HTH luxR-type" evidence="4">
    <location>
        <begin position="139"/>
        <end position="204"/>
    </location>
</feature>
<dbReference type="InterPro" id="IPR000792">
    <property type="entry name" value="Tscrpt_reg_LuxR_C"/>
</dbReference>
<dbReference type="KEGG" id="sfa:Sfla_0081"/>
<evidence type="ECO:0000256" key="3">
    <source>
        <dbReference type="ARBA" id="ARBA00023163"/>
    </source>
</evidence>
<dbReference type="OrthoDB" id="4309410at2"/>
<keyword evidence="2" id="KW-0238">DNA-binding</keyword>
<dbReference type="SUPFAM" id="SSF46894">
    <property type="entry name" value="C-terminal effector domain of the bipartite response regulators"/>
    <property type="match status" value="1"/>
</dbReference>
<organism evidence="5 6">
    <name type="scientific">Streptomyces pratensis (strain ATCC 33331 / IAF-45CD)</name>
    <dbReference type="NCBI Taxonomy" id="591167"/>
    <lineage>
        <taxon>Bacteria</taxon>
        <taxon>Bacillati</taxon>
        <taxon>Actinomycetota</taxon>
        <taxon>Actinomycetes</taxon>
        <taxon>Kitasatosporales</taxon>
        <taxon>Streptomycetaceae</taxon>
        <taxon>Streptomyces</taxon>
    </lineage>
</organism>
<gene>
    <name evidence="5" type="ordered locus">Sfla_0081</name>
</gene>
<evidence type="ECO:0000256" key="1">
    <source>
        <dbReference type="ARBA" id="ARBA00023015"/>
    </source>
</evidence>
<keyword evidence="1" id="KW-0805">Transcription regulation</keyword>
<dbReference type="PRINTS" id="PR00038">
    <property type="entry name" value="HTHLUXR"/>
</dbReference>
<dbReference type="PANTHER" id="PTHR44688">
    <property type="entry name" value="DNA-BINDING TRANSCRIPTIONAL ACTIVATOR DEVR_DOSR"/>
    <property type="match status" value="1"/>
</dbReference>
<dbReference type="GO" id="GO:0003677">
    <property type="term" value="F:DNA binding"/>
    <property type="evidence" value="ECO:0007669"/>
    <property type="project" value="UniProtKB-KW"/>
</dbReference>
<dbReference type="PROSITE" id="PS50043">
    <property type="entry name" value="HTH_LUXR_2"/>
    <property type="match status" value="1"/>
</dbReference>
<dbReference type="GO" id="GO:0006355">
    <property type="term" value="P:regulation of DNA-templated transcription"/>
    <property type="evidence" value="ECO:0007669"/>
    <property type="project" value="InterPro"/>
</dbReference>
<dbReference type="InterPro" id="IPR016032">
    <property type="entry name" value="Sig_transdc_resp-reg_C-effctor"/>
</dbReference>